<dbReference type="Proteomes" id="UP000035682">
    <property type="component" value="Unplaced"/>
</dbReference>
<dbReference type="AlphaFoldDB" id="A0A090LLP5"/>
<organism evidence="3">
    <name type="scientific">Strongyloides ratti</name>
    <name type="common">Parasitic roundworm</name>
    <dbReference type="NCBI Taxonomy" id="34506"/>
    <lineage>
        <taxon>Eukaryota</taxon>
        <taxon>Metazoa</taxon>
        <taxon>Ecdysozoa</taxon>
        <taxon>Nematoda</taxon>
        <taxon>Chromadorea</taxon>
        <taxon>Rhabditida</taxon>
        <taxon>Tylenchina</taxon>
        <taxon>Panagrolaimomorpha</taxon>
        <taxon>Strongyloidoidea</taxon>
        <taxon>Strongyloididae</taxon>
        <taxon>Strongyloides</taxon>
    </lineage>
</organism>
<dbReference type="WBParaSite" id="SRAE_2000527100.1">
    <property type="protein sequence ID" value="SRAE_2000527100.1"/>
    <property type="gene ID" value="WBGene00265531"/>
</dbReference>
<dbReference type="WormBase" id="SRAE_2000527100">
    <property type="protein sequence ID" value="SRP02165"/>
    <property type="gene ID" value="WBGene00265531"/>
</dbReference>
<keyword evidence="4" id="KW-1185">Reference proteome</keyword>
<dbReference type="Pfam" id="PF00188">
    <property type="entry name" value="CAP"/>
    <property type="match status" value="1"/>
</dbReference>
<proteinExistence type="predicted"/>
<dbReference type="InterPro" id="IPR035940">
    <property type="entry name" value="CAP_sf"/>
</dbReference>
<dbReference type="GeneID" id="36383024"/>
<evidence type="ECO:0000259" key="2">
    <source>
        <dbReference type="Pfam" id="PF00188"/>
    </source>
</evidence>
<feature type="chain" id="PRO_5015030987" evidence="1">
    <location>
        <begin position="21"/>
        <end position="299"/>
    </location>
</feature>
<accession>A0A090LLP5</accession>
<dbReference type="CTD" id="36383024"/>
<evidence type="ECO:0000313" key="4">
    <source>
        <dbReference type="Proteomes" id="UP000035682"/>
    </source>
</evidence>
<keyword evidence="1" id="KW-0732">Signal</keyword>
<gene>
    <name evidence="3 5 6" type="ORF">SRAE_2000527100</name>
</gene>
<evidence type="ECO:0000313" key="6">
    <source>
        <dbReference type="WormBase" id="SRAE_2000527100"/>
    </source>
</evidence>
<reference evidence="5" key="2">
    <citation type="submission" date="2020-12" db="UniProtKB">
        <authorList>
            <consortium name="WormBaseParasite"/>
        </authorList>
    </citation>
    <scope>IDENTIFICATION</scope>
</reference>
<dbReference type="Gene3D" id="3.40.33.10">
    <property type="entry name" value="CAP"/>
    <property type="match status" value="1"/>
</dbReference>
<evidence type="ECO:0000256" key="1">
    <source>
        <dbReference type="SAM" id="SignalP"/>
    </source>
</evidence>
<reference evidence="3 4" key="1">
    <citation type="submission" date="2014-09" db="EMBL/GenBank/DDBJ databases">
        <authorList>
            <person name="Martin A.A."/>
        </authorList>
    </citation>
    <scope>NUCLEOTIDE SEQUENCE</scope>
    <source>
        <strain evidence="4">ED321</strain>
        <strain evidence="3">ED321 Heterogonic</strain>
    </source>
</reference>
<dbReference type="OrthoDB" id="337038at2759"/>
<feature type="domain" description="SCP" evidence="2">
    <location>
        <begin position="153"/>
        <end position="266"/>
    </location>
</feature>
<sequence length="299" mass="35523">MKYLLDILLHVVLFTIFLKAHKTSLKQRKSSSNNVGESSRLPDDPFKVTYYLLNIKVFYECNGFVFTEHSNVMHYYKQLTNSLFKNKKIKPKGGQRIDITKFQNVFKIAEYSYNSVIRKNPFSSKIWNTIWYTCDYFCYSFNNFNALKVGLFNEINEYRRVHGVHKLTEHVILSRIAEKEAIHSSKQNKNSKCSHKWLGCYIFIYNKFEANKIIKPRYNIFLSEYKWNNNRQIADLFFITQCIWKKTKSIGIGVQLKGNYIYVVFTFLPKGNVNGEYLRNVQPISEKVIHMYNLFKNHL</sequence>
<evidence type="ECO:0000313" key="5">
    <source>
        <dbReference type="WBParaSite" id="SRAE_2000527100.1"/>
    </source>
</evidence>
<feature type="signal peptide" evidence="1">
    <location>
        <begin position="1"/>
        <end position="20"/>
    </location>
</feature>
<protein>
    <submittedName>
        <fullName evidence="3 5">CAP domain-containing protein</fullName>
    </submittedName>
</protein>
<dbReference type="EMBL" id="LN609529">
    <property type="protein sequence ID" value="CEF70646.2"/>
    <property type="molecule type" value="Genomic_DNA"/>
</dbReference>
<dbReference type="SUPFAM" id="SSF55797">
    <property type="entry name" value="PR-1-like"/>
    <property type="match status" value="1"/>
</dbReference>
<evidence type="ECO:0000313" key="3">
    <source>
        <dbReference type="EMBL" id="CEF70646.2"/>
    </source>
</evidence>
<dbReference type="RefSeq" id="XP_024509842.1">
    <property type="nucleotide sequence ID" value="XM_024644266.1"/>
</dbReference>
<name>A0A090LLP5_STRRB</name>
<dbReference type="InterPro" id="IPR014044">
    <property type="entry name" value="CAP_dom"/>
</dbReference>